<evidence type="ECO:0000313" key="9">
    <source>
        <dbReference type="RefSeq" id="XP_022086467.1"/>
    </source>
</evidence>
<dbReference type="OMA" id="YHIMPDF"/>
<dbReference type="OrthoDB" id="5119241at2759"/>
<dbReference type="GO" id="GO:0016788">
    <property type="term" value="F:hydrolase activity, acting on ester bonds"/>
    <property type="evidence" value="ECO:0007669"/>
    <property type="project" value="TreeGrafter"/>
</dbReference>
<evidence type="ECO:0000256" key="1">
    <source>
        <dbReference type="ARBA" id="ARBA00004123"/>
    </source>
</evidence>
<evidence type="ECO:0000259" key="7">
    <source>
        <dbReference type="SMART" id="SM01168"/>
    </source>
</evidence>
<dbReference type="Proteomes" id="UP000694845">
    <property type="component" value="Unplaced"/>
</dbReference>
<dbReference type="GO" id="GO:0008270">
    <property type="term" value="F:zinc ion binding"/>
    <property type="evidence" value="ECO:0007669"/>
    <property type="project" value="TreeGrafter"/>
</dbReference>
<dbReference type="CTD" id="419001"/>
<dbReference type="SMART" id="SM01168">
    <property type="entry name" value="DUF1907"/>
    <property type="match status" value="1"/>
</dbReference>
<dbReference type="Pfam" id="PF08925">
    <property type="entry name" value="DUF1907"/>
    <property type="match status" value="1"/>
</dbReference>
<dbReference type="CDD" id="cd17298">
    <property type="entry name" value="DUF1907"/>
    <property type="match status" value="1"/>
</dbReference>
<comment type="subcellular location">
    <subcellularLocation>
        <location evidence="1">Nucleus</location>
    </subcellularLocation>
</comment>
<dbReference type="SUPFAM" id="SSF117856">
    <property type="entry name" value="AF0104/ALDC/Ptd012-like"/>
    <property type="match status" value="1"/>
</dbReference>
<accession>A0A8B7Y1S2</accession>
<keyword evidence="8" id="KW-1185">Reference proteome</keyword>
<dbReference type="InterPro" id="IPR015021">
    <property type="entry name" value="C11orf54_DUF1907"/>
</dbReference>
<dbReference type="AlphaFoldDB" id="A0A8B7Y1S2"/>
<evidence type="ECO:0000256" key="2">
    <source>
        <dbReference type="ARBA" id="ARBA00011245"/>
    </source>
</evidence>
<evidence type="ECO:0000256" key="5">
    <source>
        <dbReference type="ARBA" id="ARBA00022833"/>
    </source>
</evidence>
<proteinExistence type="predicted"/>
<dbReference type="PANTHER" id="PTHR13204">
    <property type="entry name" value="PTD012 PROTEIN"/>
    <property type="match status" value="1"/>
</dbReference>
<organism evidence="8 9">
    <name type="scientific">Acanthaster planci</name>
    <name type="common">Crown-of-thorns starfish</name>
    <dbReference type="NCBI Taxonomy" id="133434"/>
    <lineage>
        <taxon>Eukaryota</taxon>
        <taxon>Metazoa</taxon>
        <taxon>Echinodermata</taxon>
        <taxon>Eleutherozoa</taxon>
        <taxon>Asterozoa</taxon>
        <taxon>Asteroidea</taxon>
        <taxon>Valvatacea</taxon>
        <taxon>Valvatida</taxon>
        <taxon>Acanthasteridae</taxon>
        <taxon>Acanthaster</taxon>
    </lineage>
</organism>
<comment type="subunit">
    <text evidence="2">Monomer.</text>
</comment>
<evidence type="ECO:0000256" key="4">
    <source>
        <dbReference type="ARBA" id="ARBA00022801"/>
    </source>
</evidence>
<keyword evidence="5" id="KW-0862">Zinc</keyword>
<feature type="domain" description="DUF1907" evidence="7">
    <location>
        <begin position="21"/>
        <end position="300"/>
    </location>
</feature>
<dbReference type="GO" id="GO:0005634">
    <property type="term" value="C:nucleus"/>
    <property type="evidence" value="ECO:0007669"/>
    <property type="project" value="UniProtKB-SubCell"/>
</dbReference>
<dbReference type="KEGG" id="aplc:110977018"/>
<evidence type="ECO:0000256" key="6">
    <source>
        <dbReference type="ARBA" id="ARBA00023242"/>
    </source>
</evidence>
<reference evidence="9" key="1">
    <citation type="submission" date="2025-08" db="UniProtKB">
        <authorList>
            <consortium name="RefSeq"/>
        </authorList>
    </citation>
    <scope>IDENTIFICATION</scope>
</reference>
<keyword evidence="4 9" id="KW-0378">Hydrolase</keyword>
<evidence type="ECO:0000313" key="8">
    <source>
        <dbReference type="Proteomes" id="UP000694845"/>
    </source>
</evidence>
<evidence type="ECO:0000256" key="3">
    <source>
        <dbReference type="ARBA" id="ARBA00022723"/>
    </source>
</evidence>
<protein>
    <submittedName>
        <fullName evidence="9">Ester hydrolase C11orf54 homolog</fullName>
    </submittedName>
</protein>
<keyword evidence="6" id="KW-0539">Nucleus</keyword>
<dbReference type="RefSeq" id="XP_022086467.1">
    <property type="nucleotide sequence ID" value="XM_022230775.1"/>
</dbReference>
<gene>
    <name evidence="9" type="primary">LOC110977018</name>
</gene>
<dbReference type="GeneID" id="110977018"/>
<keyword evidence="3" id="KW-0479">Metal-binding</keyword>
<sequence>MSLPLEKKALHVPELGELATVLQDGLKSHFASVSVSVVDCPDLTQQPFTLAAPGLCGSPRAVDVGGIPNIHPLPKLEKIYDMEKVAELADVPGAFMIGAGAGPYKHVGVNSELMPNLIASTNARERNSETYDMRLDTESGKPILEKCASAECALMVNLYCSEGKPGKVLEVKASKRTGESDFVAAMRKVIQAKYGDKAVGLGGTFLIDRGKAWLHVMPDFCPTPITNLKEVEAWLKFFEFDAPIVCLSVFYSYDPGLDLRIEHTHCFSHHGAGGHYHYDTTPEDVVYRGYFHPAEWVYRVDRPTEKWVPKDK</sequence>
<dbReference type="PANTHER" id="PTHR13204:SF1">
    <property type="entry name" value="ESTER HYDROLASE C11ORF54"/>
    <property type="match status" value="1"/>
</dbReference>
<name>A0A8B7Y1S2_ACAPL</name>